<sequence length="400" mass="44095">MPGSTDTSTESIGARIREFRLIRDYSLSELGRRAHVSTSQLSRIENGERYPSEPIIASVARALGVSVSVLRGQPYVQALQKDQLDALLTPISTSFDDWDIPPDDGPPPRPLETLEAETARLVQLRVKAEFLQIAGRLPGLISEAAIATQTQAPAGHRRERAHDLQAEISRTAAIVAYRLGYMDLARLALSRMAVAAPRSGDPRQVAIERYERAQMAADNSRLDRGISLMRHALRDLDDDGDRATRAVRGTLQLRAAVLSARYGDEAAAGDWLGEAAELAGETGETRDYALAFGPLNVRLHQIAAAGDRDEHAEALDHAVQVSLPEDYPPTRAAHYWIDRARAEAWTAQHDDALDSLRAAREASSQLTRYHHSTHETVATLLRARQRADERLREFAAWCGV</sequence>
<evidence type="ECO:0000256" key="1">
    <source>
        <dbReference type="ARBA" id="ARBA00023125"/>
    </source>
</evidence>
<dbReference type="PANTHER" id="PTHR46797">
    <property type="entry name" value="HTH-TYPE TRANSCRIPTIONAL REGULATOR"/>
    <property type="match status" value="1"/>
</dbReference>
<dbReference type="InterPro" id="IPR011990">
    <property type="entry name" value="TPR-like_helical_dom_sf"/>
</dbReference>
<evidence type="ECO:0000313" key="3">
    <source>
        <dbReference type="EMBL" id="GAA0950366.1"/>
    </source>
</evidence>
<organism evidence="3 4">
    <name type="scientific">Streptomyces rhizosphaericus</name>
    <dbReference type="NCBI Taxonomy" id="114699"/>
    <lineage>
        <taxon>Bacteria</taxon>
        <taxon>Bacillati</taxon>
        <taxon>Actinomycetota</taxon>
        <taxon>Actinomycetes</taxon>
        <taxon>Kitasatosporales</taxon>
        <taxon>Streptomycetaceae</taxon>
        <taxon>Streptomyces</taxon>
        <taxon>Streptomyces violaceusniger group</taxon>
    </lineage>
</organism>
<dbReference type="Pfam" id="PF13560">
    <property type="entry name" value="HTH_31"/>
    <property type="match status" value="1"/>
</dbReference>
<gene>
    <name evidence="3" type="ORF">GCM10009575_073490</name>
</gene>
<dbReference type="InterPro" id="IPR010982">
    <property type="entry name" value="Lambda_DNA-bd_dom_sf"/>
</dbReference>
<comment type="caution">
    <text evidence="3">The sequence shown here is derived from an EMBL/GenBank/DDBJ whole genome shotgun (WGS) entry which is preliminary data.</text>
</comment>
<proteinExistence type="predicted"/>
<dbReference type="PANTHER" id="PTHR46797:SF1">
    <property type="entry name" value="METHYLPHOSPHONATE SYNTHASE"/>
    <property type="match status" value="1"/>
</dbReference>
<name>A0ABN1R0Y5_9ACTN</name>
<accession>A0ABN1R0Y5</accession>
<dbReference type="InterPro" id="IPR001387">
    <property type="entry name" value="Cro/C1-type_HTH"/>
</dbReference>
<feature type="domain" description="HTH cro/C1-type" evidence="2">
    <location>
        <begin position="16"/>
        <end position="70"/>
    </location>
</feature>
<keyword evidence="1" id="KW-0238">DNA-binding</keyword>
<reference evidence="3 4" key="1">
    <citation type="journal article" date="2019" name="Int. J. Syst. Evol. Microbiol.">
        <title>The Global Catalogue of Microorganisms (GCM) 10K type strain sequencing project: providing services to taxonomists for standard genome sequencing and annotation.</title>
        <authorList>
            <consortium name="The Broad Institute Genomics Platform"/>
            <consortium name="The Broad Institute Genome Sequencing Center for Infectious Disease"/>
            <person name="Wu L."/>
            <person name="Ma J."/>
        </authorList>
    </citation>
    <scope>NUCLEOTIDE SEQUENCE [LARGE SCALE GENOMIC DNA]</scope>
    <source>
        <strain evidence="3 4">JCM 11444</strain>
    </source>
</reference>
<dbReference type="SUPFAM" id="SSF47413">
    <property type="entry name" value="lambda repressor-like DNA-binding domains"/>
    <property type="match status" value="1"/>
</dbReference>
<dbReference type="PROSITE" id="PS50943">
    <property type="entry name" value="HTH_CROC1"/>
    <property type="match status" value="1"/>
</dbReference>
<dbReference type="InterPro" id="IPR050807">
    <property type="entry name" value="TransReg_Diox_bact_type"/>
</dbReference>
<evidence type="ECO:0000313" key="4">
    <source>
        <dbReference type="Proteomes" id="UP001500418"/>
    </source>
</evidence>
<dbReference type="Proteomes" id="UP001500418">
    <property type="component" value="Unassembled WGS sequence"/>
</dbReference>
<evidence type="ECO:0000259" key="2">
    <source>
        <dbReference type="PROSITE" id="PS50943"/>
    </source>
</evidence>
<dbReference type="Gene3D" id="1.10.260.40">
    <property type="entry name" value="lambda repressor-like DNA-binding domains"/>
    <property type="match status" value="1"/>
</dbReference>
<dbReference type="EMBL" id="BAAAID010000066">
    <property type="protein sequence ID" value="GAA0950366.1"/>
    <property type="molecule type" value="Genomic_DNA"/>
</dbReference>
<dbReference type="SMART" id="SM00530">
    <property type="entry name" value="HTH_XRE"/>
    <property type="match status" value="1"/>
</dbReference>
<protein>
    <recommendedName>
        <fullName evidence="2">HTH cro/C1-type domain-containing protein</fullName>
    </recommendedName>
</protein>
<keyword evidence="4" id="KW-1185">Reference proteome</keyword>
<dbReference type="CDD" id="cd00093">
    <property type="entry name" value="HTH_XRE"/>
    <property type="match status" value="1"/>
</dbReference>
<dbReference type="SUPFAM" id="SSF48452">
    <property type="entry name" value="TPR-like"/>
    <property type="match status" value="1"/>
</dbReference>